<evidence type="ECO:0000256" key="1">
    <source>
        <dbReference type="SAM" id="MobiDB-lite"/>
    </source>
</evidence>
<dbReference type="PANTHER" id="PTHR31157">
    <property type="entry name" value="SCP DOMAIN-CONTAINING PROTEIN"/>
    <property type="match status" value="1"/>
</dbReference>
<evidence type="ECO:0000313" key="5">
    <source>
        <dbReference type="Proteomes" id="UP000320239"/>
    </source>
</evidence>
<name>A0A561VR49_ACTTI</name>
<proteinExistence type="predicted"/>
<keyword evidence="2" id="KW-0812">Transmembrane</keyword>
<dbReference type="InterPro" id="IPR014044">
    <property type="entry name" value="CAP_dom"/>
</dbReference>
<feature type="transmembrane region" description="Helical" evidence="2">
    <location>
        <begin position="12"/>
        <end position="32"/>
    </location>
</feature>
<dbReference type="PANTHER" id="PTHR31157:SF1">
    <property type="entry name" value="SCP DOMAIN-CONTAINING PROTEIN"/>
    <property type="match status" value="1"/>
</dbReference>
<dbReference type="RefSeq" id="WP_122980096.1">
    <property type="nucleotide sequence ID" value="NZ_BOMX01000086.1"/>
</dbReference>
<evidence type="ECO:0000313" key="4">
    <source>
        <dbReference type="EMBL" id="TWG14083.1"/>
    </source>
</evidence>
<sequence length="268" mass="27164">MSLSAAARFRYTLVAGSTAVVIGTGFTVAGLIQRASADPSPRSADVPLAAAAAPGSTPGDLDLLPADDRSSSPVAPVPSATRPSTATPRPTASKRTATAPATRKPRASATAKRAETASVASVAKAPATADDILDLVLAHINEARADEGLGALRLDTELSQAAALHNQLMIDGCGLSHQCDGEGGIGDRFSAQGVSWGSAGENIGYGSSGSSAADMVKAANGLTDSMLAEVPPNDGHRKNLLSTSFTRIGLSVVRDDKGITWMTQDFVG</sequence>
<dbReference type="Gene3D" id="3.40.33.10">
    <property type="entry name" value="CAP"/>
    <property type="match status" value="1"/>
</dbReference>
<evidence type="ECO:0000259" key="3">
    <source>
        <dbReference type="Pfam" id="PF00188"/>
    </source>
</evidence>
<dbReference type="Proteomes" id="UP000320239">
    <property type="component" value="Unassembled WGS sequence"/>
</dbReference>
<protein>
    <submittedName>
        <fullName evidence="4">Uncharacterized protein YkwD</fullName>
    </submittedName>
</protein>
<dbReference type="InterPro" id="IPR035940">
    <property type="entry name" value="CAP_sf"/>
</dbReference>
<evidence type="ECO:0000256" key="2">
    <source>
        <dbReference type="SAM" id="Phobius"/>
    </source>
</evidence>
<feature type="compositionally biased region" description="Low complexity" evidence="1">
    <location>
        <begin position="71"/>
        <end position="111"/>
    </location>
</feature>
<dbReference type="AlphaFoldDB" id="A0A561VR49"/>
<reference evidence="4 5" key="1">
    <citation type="submission" date="2019-06" db="EMBL/GenBank/DDBJ databases">
        <title>Sequencing the genomes of 1000 actinobacteria strains.</title>
        <authorList>
            <person name="Klenk H.-P."/>
        </authorList>
    </citation>
    <scope>NUCLEOTIDE SEQUENCE [LARGE SCALE GENOMIC DNA]</scope>
    <source>
        <strain evidence="4 5">DSM 43866</strain>
    </source>
</reference>
<gene>
    <name evidence="4" type="ORF">FHX34_104382</name>
</gene>
<accession>A0A561VR49</accession>
<keyword evidence="2" id="KW-1133">Transmembrane helix</keyword>
<organism evidence="4 5">
    <name type="scientific">Actinoplanes teichomyceticus</name>
    <dbReference type="NCBI Taxonomy" id="1867"/>
    <lineage>
        <taxon>Bacteria</taxon>
        <taxon>Bacillati</taxon>
        <taxon>Actinomycetota</taxon>
        <taxon>Actinomycetes</taxon>
        <taxon>Micromonosporales</taxon>
        <taxon>Micromonosporaceae</taxon>
        <taxon>Actinoplanes</taxon>
    </lineage>
</organism>
<feature type="domain" description="SCP" evidence="3">
    <location>
        <begin position="137"/>
        <end position="266"/>
    </location>
</feature>
<dbReference type="EMBL" id="VIWY01000004">
    <property type="protein sequence ID" value="TWG14083.1"/>
    <property type="molecule type" value="Genomic_DNA"/>
</dbReference>
<keyword evidence="5" id="KW-1185">Reference proteome</keyword>
<feature type="region of interest" description="Disordered" evidence="1">
    <location>
        <begin position="37"/>
        <end position="123"/>
    </location>
</feature>
<dbReference type="SUPFAM" id="SSF55797">
    <property type="entry name" value="PR-1-like"/>
    <property type="match status" value="1"/>
</dbReference>
<dbReference type="Pfam" id="PF00188">
    <property type="entry name" value="CAP"/>
    <property type="match status" value="1"/>
</dbReference>
<comment type="caution">
    <text evidence="4">The sequence shown here is derived from an EMBL/GenBank/DDBJ whole genome shotgun (WGS) entry which is preliminary data.</text>
</comment>
<dbReference type="CDD" id="cd05379">
    <property type="entry name" value="CAP_bacterial"/>
    <property type="match status" value="1"/>
</dbReference>
<keyword evidence="2" id="KW-0472">Membrane</keyword>
<dbReference type="OrthoDB" id="8611574at2"/>